<keyword evidence="7 12" id="KW-0067">ATP-binding</keyword>
<dbReference type="Pfam" id="PF00587">
    <property type="entry name" value="tRNA-synt_2b"/>
    <property type="match status" value="1"/>
</dbReference>
<protein>
    <recommendedName>
        <fullName evidence="12">Serine--tRNA ligase</fullName>
        <ecNumber evidence="12">6.1.1.11</ecNumber>
    </recommendedName>
    <alternativeName>
        <fullName evidence="12">Seryl-tRNA synthetase</fullName>
        <shortName evidence="12">SerRS</shortName>
    </alternativeName>
    <alternativeName>
        <fullName evidence="12">Seryl-tRNA(Ser/Sec) synthetase</fullName>
    </alternativeName>
</protein>
<dbReference type="CDD" id="cd00770">
    <property type="entry name" value="SerRS_core"/>
    <property type="match status" value="1"/>
</dbReference>
<evidence type="ECO:0000313" key="14">
    <source>
        <dbReference type="EMBL" id="MBP0463113.1"/>
    </source>
</evidence>
<accession>A0ABS4AP25</accession>
<evidence type="ECO:0000256" key="7">
    <source>
        <dbReference type="ARBA" id="ARBA00022840"/>
    </source>
</evidence>
<comment type="caution">
    <text evidence="14">The sequence shown here is derived from an EMBL/GenBank/DDBJ whole genome shotgun (WGS) entry which is preliminary data.</text>
</comment>
<dbReference type="InterPro" id="IPR002317">
    <property type="entry name" value="Ser-tRNA-ligase_type_1"/>
</dbReference>
<evidence type="ECO:0000256" key="4">
    <source>
        <dbReference type="ARBA" id="ARBA00022490"/>
    </source>
</evidence>
<reference evidence="14 15" key="1">
    <citation type="submission" date="2021-03" db="EMBL/GenBank/DDBJ databases">
        <authorList>
            <person name="So Y."/>
        </authorList>
    </citation>
    <scope>NUCLEOTIDE SEQUENCE [LARGE SCALE GENOMIC DNA]</scope>
    <source>
        <strain evidence="14 15">PWR1</strain>
    </source>
</reference>
<name>A0ABS4AP25_9PROT</name>
<dbReference type="Proteomes" id="UP000680815">
    <property type="component" value="Unassembled WGS sequence"/>
</dbReference>
<comment type="subcellular location">
    <subcellularLocation>
        <location evidence="1 12">Cytoplasm</location>
    </subcellularLocation>
</comment>
<evidence type="ECO:0000256" key="9">
    <source>
        <dbReference type="ARBA" id="ARBA00023146"/>
    </source>
</evidence>
<dbReference type="HAMAP" id="MF_00176">
    <property type="entry name" value="Ser_tRNA_synth_type1"/>
    <property type="match status" value="1"/>
</dbReference>
<dbReference type="InterPro" id="IPR006195">
    <property type="entry name" value="aa-tRNA-synth_II"/>
</dbReference>
<dbReference type="InterPro" id="IPR042103">
    <property type="entry name" value="SerRS_1_N_sf"/>
</dbReference>
<dbReference type="InterPro" id="IPR033729">
    <property type="entry name" value="SerRS_core"/>
</dbReference>
<keyword evidence="9 12" id="KW-0030">Aminoacyl-tRNA synthetase</keyword>
<dbReference type="SUPFAM" id="SSF55681">
    <property type="entry name" value="Class II aaRS and biotin synthetases"/>
    <property type="match status" value="1"/>
</dbReference>
<dbReference type="InterPro" id="IPR015866">
    <property type="entry name" value="Ser-tRNA-synth_1_N"/>
</dbReference>
<proteinExistence type="inferred from homology"/>
<evidence type="ECO:0000256" key="10">
    <source>
        <dbReference type="ARBA" id="ARBA00047929"/>
    </source>
</evidence>
<dbReference type="PRINTS" id="PR00981">
    <property type="entry name" value="TRNASYNTHSER"/>
</dbReference>
<evidence type="ECO:0000256" key="5">
    <source>
        <dbReference type="ARBA" id="ARBA00022598"/>
    </source>
</evidence>
<keyword evidence="15" id="KW-1185">Reference proteome</keyword>
<dbReference type="NCBIfam" id="TIGR00414">
    <property type="entry name" value="serS"/>
    <property type="match status" value="1"/>
</dbReference>
<dbReference type="SUPFAM" id="SSF46589">
    <property type="entry name" value="tRNA-binding arm"/>
    <property type="match status" value="1"/>
</dbReference>
<dbReference type="PANTHER" id="PTHR43697">
    <property type="entry name" value="SERYL-TRNA SYNTHETASE"/>
    <property type="match status" value="1"/>
</dbReference>
<evidence type="ECO:0000256" key="12">
    <source>
        <dbReference type="HAMAP-Rule" id="MF_00176"/>
    </source>
</evidence>
<keyword evidence="5 12" id="KW-0436">Ligase</keyword>
<keyword evidence="8 12" id="KW-0648">Protein biosynthesis</keyword>
<evidence type="ECO:0000256" key="3">
    <source>
        <dbReference type="ARBA" id="ARBA00010728"/>
    </source>
</evidence>
<comment type="pathway">
    <text evidence="2 12">Aminoacyl-tRNA biosynthesis; selenocysteinyl-tRNA(Sec) biosynthesis; L-seryl-tRNA(Sec) from L-serine and tRNA(Sec): step 1/1.</text>
</comment>
<dbReference type="Pfam" id="PF02403">
    <property type="entry name" value="Seryl_tRNA_N"/>
    <property type="match status" value="1"/>
</dbReference>
<dbReference type="Gene3D" id="3.30.930.10">
    <property type="entry name" value="Bira Bifunctional Protein, Domain 2"/>
    <property type="match status" value="1"/>
</dbReference>
<gene>
    <name evidence="12 14" type="primary">serS</name>
    <name evidence="14" type="ORF">J5Y09_04255</name>
</gene>
<evidence type="ECO:0000256" key="6">
    <source>
        <dbReference type="ARBA" id="ARBA00022741"/>
    </source>
</evidence>
<organism evidence="14 15">
    <name type="scientific">Roseomonas nitratireducens</name>
    <dbReference type="NCBI Taxonomy" id="2820810"/>
    <lineage>
        <taxon>Bacteria</taxon>
        <taxon>Pseudomonadati</taxon>
        <taxon>Pseudomonadota</taxon>
        <taxon>Alphaproteobacteria</taxon>
        <taxon>Acetobacterales</taxon>
        <taxon>Roseomonadaceae</taxon>
        <taxon>Roseomonas</taxon>
    </lineage>
</organism>
<dbReference type="Gene3D" id="1.10.287.40">
    <property type="entry name" value="Serine-tRNA synthetase, tRNA binding domain"/>
    <property type="match status" value="1"/>
</dbReference>
<keyword evidence="6 12" id="KW-0547">Nucleotide-binding</keyword>
<feature type="domain" description="Aminoacyl-transfer RNA synthetases class-II family profile" evidence="13">
    <location>
        <begin position="171"/>
        <end position="408"/>
    </location>
</feature>
<evidence type="ECO:0000313" key="15">
    <source>
        <dbReference type="Proteomes" id="UP000680815"/>
    </source>
</evidence>
<dbReference type="RefSeq" id="WP_209350487.1">
    <property type="nucleotide sequence ID" value="NZ_JAGIYZ010000002.1"/>
</dbReference>
<comment type="catalytic activity">
    <reaction evidence="10 12">
        <text>tRNA(Sec) + L-serine + ATP = L-seryl-tRNA(Sec) + AMP + diphosphate + H(+)</text>
        <dbReference type="Rhea" id="RHEA:42580"/>
        <dbReference type="Rhea" id="RHEA-COMP:9742"/>
        <dbReference type="Rhea" id="RHEA-COMP:10128"/>
        <dbReference type="ChEBI" id="CHEBI:15378"/>
        <dbReference type="ChEBI" id="CHEBI:30616"/>
        <dbReference type="ChEBI" id="CHEBI:33019"/>
        <dbReference type="ChEBI" id="CHEBI:33384"/>
        <dbReference type="ChEBI" id="CHEBI:78442"/>
        <dbReference type="ChEBI" id="CHEBI:78533"/>
        <dbReference type="ChEBI" id="CHEBI:456215"/>
        <dbReference type="EC" id="6.1.1.11"/>
    </reaction>
</comment>
<feature type="binding site" evidence="12">
    <location>
        <position position="283"/>
    </location>
    <ligand>
        <name>L-serine</name>
        <dbReference type="ChEBI" id="CHEBI:33384"/>
    </ligand>
</feature>
<comment type="subunit">
    <text evidence="12">Homodimer. The tRNA molecule binds across the dimer.</text>
</comment>
<dbReference type="PANTHER" id="PTHR43697:SF1">
    <property type="entry name" value="SERINE--TRNA LIGASE"/>
    <property type="match status" value="1"/>
</dbReference>
<dbReference type="EC" id="6.1.1.11" evidence="12"/>
<evidence type="ECO:0000259" key="13">
    <source>
        <dbReference type="PROSITE" id="PS50862"/>
    </source>
</evidence>
<dbReference type="InterPro" id="IPR002314">
    <property type="entry name" value="aa-tRNA-synt_IIb"/>
</dbReference>
<dbReference type="EMBL" id="JAGIYZ010000002">
    <property type="protein sequence ID" value="MBP0463113.1"/>
    <property type="molecule type" value="Genomic_DNA"/>
</dbReference>
<dbReference type="PIRSF" id="PIRSF001529">
    <property type="entry name" value="Ser-tRNA-synth_IIa"/>
    <property type="match status" value="1"/>
</dbReference>
<evidence type="ECO:0000256" key="1">
    <source>
        <dbReference type="ARBA" id="ARBA00004496"/>
    </source>
</evidence>
<comment type="similarity">
    <text evidence="3 12">Belongs to the class-II aminoacyl-tRNA synthetase family. Type-1 seryl-tRNA synthetase subfamily.</text>
</comment>
<feature type="binding site" evidence="12">
    <location>
        <position position="383"/>
    </location>
    <ligand>
        <name>L-serine</name>
        <dbReference type="ChEBI" id="CHEBI:33384"/>
    </ligand>
</feature>
<comment type="catalytic activity">
    <reaction evidence="11 12">
        <text>tRNA(Ser) + L-serine + ATP = L-seryl-tRNA(Ser) + AMP + diphosphate + H(+)</text>
        <dbReference type="Rhea" id="RHEA:12292"/>
        <dbReference type="Rhea" id="RHEA-COMP:9669"/>
        <dbReference type="Rhea" id="RHEA-COMP:9703"/>
        <dbReference type="ChEBI" id="CHEBI:15378"/>
        <dbReference type="ChEBI" id="CHEBI:30616"/>
        <dbReference type="ChEBI" id="CHEBI:33019"/>
        <dbReference type="ChEBI" id="CHEBI:33384"/>
        <dbReference type="ChEBI" id="CHEBI:78442"/>
        <dbReference type="ChEBI" id="CHEBI:78533"/>
        <dbReference type="ChEBI" id="CHEBI:456215"/>
        <dbReference type="EC" id="6.1.1.11"/>
    </reaction>
</comment>
<dbReference type="GO" id="GO:0004828">
    <property type="term" value="F:serine-tRNA ligase activity"/>
    <property type="evidence" value="ECO:0007669"/>
    <property type="project" value="UniProtKB-EC"/>
</dbReference>
<keyword evidence="4 12" id="KW-0963">Cytoplasm</keyword>
<feature type="binding site" evidence="12">
    <location>
        <begin position="347"/>
        <end position="350"/>
    </location>
    <ligand>
        <name>ATP</name>
        <dbReference type="ChEBI" id="CHEBI:30616"/>
    </ligand>
</feature>
<evidence type="ECO:0000256" key="8">
    <source>
        <dbReference type="ARBA" id="ARBA00022917"/>
    </source>
</evidence>
<feature type="binding site" evidence="12">
    <location>
        <begin position="229"/>
        <end position="231"/>
    </location>
    <ligand>
        <name>L-serine</name>
        <dbReference type="ChEBI" id="CHEBI:33384"/>
    </ligand>
</feature>
<comment type="function">
    <text evidence="12">Catalyzes the attachment of serine to tRNA(Ser). Is also able to aminoacylate tRNA(Sec) with serine, to form the misacylated tRNA L-seryl-tRNA(Sec), which will be further converted into selenocysteinyl-tRNA(Sec).</text>
</comment>
<dbReference type="PROSITE" id="PS50862">
    <property type="entry name" value="AA_TRNA_LIGASE_II"/>
    <property type="match status" value="1"/>
</dbReference>
<comment type="domain">
    <text evidence="12">Consists of two distinct domains, a catalytic core and a N-terminal extension that is involved in tRNA binding.</text>
</comment>
<feature type="binding site" evidence="12">
    <location>
        <begin position="260"/>
        <end position="262"/>
    </location>
    <ligand>
        <name>ATP</name>
        <dbReference type="ChEBI" id="CHEBI:30616"/>
    </ligand>
</feature>
<dbReference type="InterPro" id="IPR010978">
    <property type="entry name" value="tRNA-bd_arm"/>
</dbReference>
<dbReference type="InterPro" id="IPR045864">
    <property type="entry name" value="aa-tRNA-synth_II/BPL/LPL"/>
</dbReference>
<evidence type="ECO:0000256" key="2">
    <source>
        <dbReference type="ARBA" id="ARBA00005045"/>
    </source>
</evidence>
<sequence length="422" mass="45794">MHDIKAVRADPAAFDAALARRGMPPVAAAILAHDEARRAAQTAQQEKQARRNAIAKEIGMAKRQGGDTAALEAEAVGLRDEMAALDAAAAEAERGQTGLLEALPNLLDAEVPEGRDETANVVLHQQGEIPDFPFAPKQHFEIGEALGLMDFGTAAKLAGSRFTVLKGPLARLERALGQWMISLHTEAHGYTETSVPLLVNDATMYGTGQLPKFADDLFRTTDGRWLVPTAEVPLTNFARDEIILEADLPIRLTALTPCFRSEAGSAGRDVRGMLRQHQFAKVELVSVTTAEESAAEHERMTRCAERVLTDLGLTWRRVMLCAGDTGFGAARTYDLEVWLPGQGAWREISSCSNCRDFQARRMNGRYRPKEGKGTVFLHTLNGSGVAVGRALIAVLETFQQEDGSVRVPDVLLPFMGGISRIG</sequence>
<evidence type="ECO:0000256" key="11">
    <source>
        <dbReference type="ARBA" id="ARBA00048823"/>
    </source>
</evidence>
<comment type="caution">
    <text evidence="12">Lacks conserved residue(s) required for the propagation of feature annotation.</text>
</comment>